<dbReference type="EMBL" id="MCGE01000005">
    <property type="protein sequence ID" value="ORZ21658.1"/>
    <property type="molecule type" value="Genomic_DNA"/>
</dbReference>
<dbReference type="Pfam" id="PF24437">
    <property type="entry name" value="INTS7_HB"/>
    <property type="match status" value="1"/>
</dbReference>
<proteinExistence type="predicted"/>
<dbReference type="STRING" id="90262.A0A1X2ISZ2"/>
<sequence>MYWLSSLSHVGLAEWSLSQNKYENAINDIVNLYVTALTKLKAFNSVTGWSKFQIWFIRLRMEVIHATQHMLATLETIRCDDLDDYRILKMMNNCADGFRTLASRYDTASQSMLNVDTTMMMVMEDFKVSALILEHASKICVKSRSNAVVIDCQT</sequence>
<evidence type="ECO:0000313" key="2">
    <source>
        <dbReference type="EMBL" id="ORZ21658.1"/>
    </source>
</evidence>
<organism evidence="2 3">
    <name type="scientific">Absidia repens</name>
    <dbReference type="NCBI Taxonomy" id="90262"/>
    <lineage>
        <taxon>Eukaryota</taxon>
        <taxon>Fungi</taxon>
        <taxon>Fungi incertae sedis</taxon>
        <taxon>Mucoromycota</taxon>
        <taxon>Mucoromycotina</taxon>
        <taxon>Mucoromycetes</taxon>
        <taxon>Mucorales</taxon>
        <taxon>Cunninghamellaceae</taxon>
        <taxon>Absidia</taxon>
    </lineage>
</organism>
<evidence type="ECO:0000313" key="3">
    <source>
        <dbReference type="Proteomes" id="UP000193560"/>
    </source>
</evidence>
<feature type="domain" description="Integrator complex subunit 7 helical bundle" evidence="1">
    <location>
        <begin position="2"/>
        <end position="136"/>
    </location>
</feature>
<reference evidence="2 3" key="1">
    <citation type="submission" date="2016-07" db="EMBL/GenBank/DDBJ databases">
        <title>Pervasive Adenine N6-methylation of Active Genes in Fungi.</title>
        <authorList>
            <consortium name="DOE Joint Genome Institute"/>
            <person name="Mondo S.J."/>
            <person name="Dannebaum R.O."/>
            <person name="Kuo R.C."/>
            <person name="Labutti K."/>
            <person name="Haridas S."/>
            <person name="Kuo A."/>
            <person name="Salamov A."/>
            <person name="Ahrendt S.R."/>
            <person name="Lipzen A."/>
            <person name="Sullivan W."/>
            <person name="Andreopoulos W.B."/>
            <person name="Clum A."/>
            <person name="Lindquist E."/>
            <person name="Daum C."/>
            <person name="Ramamoorthy G.K."/>
            <person name="Gryganskyi A."/>
            <person name="Culley D."/>
            <person name="Magnuson J.K."/>
            <person name="James T.Y."/>
            <person name="O'Malley M.A."/>
            <person name="Stajich J.E."/>
            <person name="Spatafora J.W."/>
            <person name="Visel A."/>
            <person name="Grigoriev I.V."/>
        </authorList>
    </citation>
    <scope>NUCLEOTIDE SEQUENCE [LARGE SCALE GENOMIC DNA]</scope>
    <source>
        <strain evidence="2 3">NRRL 1336</strain>
    </source>
</reference>
<evidence type="ECO:0000259" key="1">
    <source>
        <dbReference type="Pfam" id="PF24437"/>
    </source>
</evidence>
<keyword evidence="3" id="KW-1185">Reference proteome</keyword>
<dbReference type="Proteomes" id="UP000193560">
    <property type="component" value="Unassembled WGS sequence"/>
</dbReference>
<name>A0A1X2ISZ2_9FUNG</name>
<protein>
    <recommendedName>
        <fullName evidence="1">Integrator complex subunit 7 helical bundle domain-containing protein</fullName>
    </recommendedName>
</protein>
<accession>A0A1X2ISZ2</accession>
<dbReference type="InterPro" id="IPR056517">
    <property type="entry name" value="INTS7_HB"/>
</dbReference>
<comment type="caution">
    <text evidence="2">The sequence shown here is derived from an EMBL/GenBank/DDBJ whole genome shotgun (WGS) entry which is preliminary data.</text>
</comment>
<gene>
    <name evidence="2" type="ORF">BCR42DRAFT_196882</name>
</gene>
<dbReference type="AlphaFoldDB" id="A0A1X2ISZ2"/>